<dbReference type="STRING" id="1121416.SAMN02745220_05364"/>
<keyword evidence="2" id="KW-1185">Reference proteome</keyword>
<sequence>MSILHSFQYISHKKQKIYLTVLTVSLSLAAFSVLWSRAAELRPYELPSQKRPYYQQQYQQGYESSPPETAYRNFDYSEYARRVSGLSPQERSKLSQGLQQRMKDAMNKNNYIEVRHYARLLEIVNGTK</sequence>
<protein>
    <submittedName>
        <fullName evidence="1">Uncharacterized protein</fullName>
    </submittedName>
</protein>
<evidence type="ECO:0000313" key="2">
    <source>
        <dbReference type="Proteomes" id="UP000184603"/>
    </source>
</evidence>
<dbReference type="AlphaFoldDB" id="A0A1M7YMM8"/>
<reference evidence="1 2" key="1">
    <citation type="submission" date="2016-12" db="EMBL/GenBank/DDBJ databases">
        <authorList>
            <person name="Song W.-J."/>
            <person name="Kurnit D.M."/>
        </authorList>
    </citation>
    <scope>NUCLEOTIDE SEQUENCE [LARGE SCALE GENOMIC DNA]</scope>
    <source>
        <strain evidence="1 2">DSM 18488</strain>
    </source>
</reference>
<organism evidence="1 2">
    <name type="scientific">Desulfopila aestuarii DSM 18488</name>
    <dbReference type="NCBI Taxonomy" id="1121416"/>
    <lineage>
        <taxon>Bacteria</taxon>
        <taxon>Pseudomonadati</taxon>
        <taxon>Thermodesulfobacteriota</taxon>
        <taxon>Desulfobulbia</taxon>
        <taxon>Desulfobulbales</taxon>
        <taxon>Desulfocapsaceae</taxon>
        <taxon>Desulfopila</taxon>
    </lineage>
</organism>
<dbReference type="RefSeq" id="WP_073617384.1">
    <property type="nucleotide sequence ID" value="NZ_FRFE01000094.1"/>
</dbReference>
<gene>
    <name evidence="1" type="ORF">SAMN02745220_05364</name>
</gene>
<dbReference type="Proteomes" id="UP000184603">
    <property type="component" value="Unassembled WGS sequence"/>
</dbReference>
<evidence type="ECO:0000313" key="1">
    <source>
        <dbReference type="EMBL" id="SHO53921.1"/>
    </source>
</evidence>
<accession>A0A1M7YMM8</accession>
<dbReference type="EMBL" id="FRFE01000094">
    <property type="protein sequence ID" value="SHO53921.1"/>
    <property type="molecule type" value="Genomic_DNA"/>
</dbReference>
<name>A0A1M7YMM8_9BACT</name>
<proteinExistence type="predicted"/>